<comment type="caution">
    <text evidence="1">The sequence shown here is derived from an EMBL/GenBank/DDBJ whole genome shotgun (WGS) entry which is preliminary data.</text>
</comment>
<keyword evidence="2" id="KW-1185">Reference proteome</keyword>
<dbReference type="Proteomes" id="UP001419268">
    <property type="component" value="Unassembled WGS sequence"/>
</dbReference>
<proteinExistence type="predicted"/>
<protein>
    <submittedName>
        <fullName evidence="1">Uncharacterized protein</fullName>
    </submittedName>
</protein>
<dbReference type="EMBL" id="JBBNAG010000010">
    <property type="protein sequence ID" value="KAK9100923.1"/>
    <property type="molecule type" value="Genomic_DNA"/>
</dbReference>
<organism evidence="1 2">
    <name type="scientific">Stephania cephalantha</name>
    <dbReference type="NCBI Taxonomy" id="152367"/>
    <lineage>
        <taxon>Eukaryota</taxon>
        <taxon>Viridiplantae</taxon>
        <taxon>Streptophyta</taxon>
        <taxon>Embryophyta</taxon>
        <taxon>Tracheophyta</taxon>
        <taxon>Spermatophyta</taxon>
        <taxon>Magnoliopsida</taxon>
        <taxon>Ranunculales</taxon>
        <taxon>Menispermaceae</taxon>
        <taxon>Menispermoideae</taxon>
        <taxon>Cissampelideae</taxon>
        <taxon>Stephania</taxon>
    </lineage>
</organism>
<sequence>MCHGSSQEFNDSIAVEHLTATMAPFGIFSGFGSIEPIVPNGFGAVKADQVSPYQYLTLTHFKWL</sequence>
<reference evidence="1 2" key="1">
    <citation type="submission" date="2024-01" db="EMBL/GenBank/DDBJ databases">
        <title>Genome assemblies of Stephania.</title>
        <authorList>
            <person name="Yang L."/>
        </authorList>
    </citation>
    <scope>NUCLEOTIDE SEQUENCE [LARGE SCALE GENOMIC DNA]</scope>
    <source>
        <strain evidence="1">JXDWG</strain>
        <tissue evidence="1">Leaf</tissue>
    </source>
</reference>
<name>A0AAP0F1V3_9MAGN</name>
<dbReference type="AlphaFoldDB" id="A0AAP0F1V3"/>
<accession>A0AAP0F1V3</accession>
<evidence type="ECO:0000313" key="2">
    <source>
        <dbReference type="Proteomes" id="UP001419268"/>
    </source>
</evidence>
<gene>
    <name evidence="1" type="ORF">Scep_024353</name>
</gene>
<evidence type="ECO:0000313" key="1">
    <source>
        <dbReference type="EMBL" id="KAK9100923.1"/>
    </source>
</evidence>